<dbReference type="PROSITE" id="PS51253">
    <property type="entry name" value="HTH_CENPB"/>
    <property type="match status" value="1"/>
</dbReference>
<dbReference type="PANTHER" id="PTHR19303">
    <property type="entry name" value="TRANSPOSON"/>
    <property type="match status" value="1"/>
</dbReference>
<dbReference type="STRING" id="77044.A0A1W2TXF0"/>
<dbReference type="OrthoDB" id="3853970at2759"/>
<protein>
    <submittedName>
        <fullName evidence="3">Putative DUF1275 domain protein</fullName>
    </submittedName>
</protein>
<dbReference type="SUPFAM" id="SSF46689">
    <property type="entry name" value="Homeodomain-like"/>
    <property type="match status" value="2"/>
</dbReference>
<dbReference type="Proteomes" id="UP000054516">
    <property type="component" value="Unassembled WGS sequence"/>
</dbReference>
<dbReference type="AlphaFoldDB" id="A0A1W2TXF0"/>
<dbReference type="EMBL" id="DF977562">
    <property type="protein sequence ID" value="GAP93371.1"/>
    <property type="molecule type" value="Genomic_DNA"/>
</dbReference>
<dbReference type="InterPro" id="IPR009057">
    <property type="entry name" value="Homeodomain-like_sf"/>
</dbReference>
<keyword evidence="4" id="KW-1185">Reference proteome</keyword>
<dbReference type="InterPro" id="IPR050863">
    <property type="entry name" value="CenT-Element_Derived"/>
</dbReference>
<reference evidence="3" key="1">
    <citation type="submission" date="2016-03" db="EMBL/GenBank/DDBJ databases">
        <title>Draft genome sequence of Rosellinia necatrix.</title>
        <authorList>
            <person name="Kanematsu S."/>
        </authorList>
    </citation>
    <scope>NUCLEOTIDE SEQUENCE [LARGE SCALE GENOMIC DNA]</scope>
    <source>
        <strain evidence="3">W97</strain>
    </source>
</reference>
<dbReference type="InterPro" id="IPR004875">
    <property type="entry name" value="DDE_SF_endonuclease_dom"/>
</dbReference>
<dbReference type="Pfam" id="PF03184">
    <property type="entry name" value="DDE_1"/>
    <property type="match status" value="1"/>
</dbReference>
<gene>
    <name evidence="3" type="ORF">SAMD00023353_11700100</name>
</gene>
<dbReference type="InterPro" id="IPR041188">
    <property type="entry name" value="HTH_ABP1_N"/>
</dbReference>
<evidence type="ECO:0000313" key="4">
    <source>
        <dbReference type="Proteomes" id="UP000054516"/>
    </source>
</evidence>
<dbReference type="InterPro" id="IPR006600">
    <property type="entry name" value="HTH_CenpB_DNA-bd_dom"/>
</dbReference>
<sequence length="527" mass="60346">MPRITIEQKLRLRSWYNSQQNKPSQSEAIIWFKREYDVTLPQYQISRILHSKNLETVDQNSPGLQNTRVVKAVWPALEQILKRWQISLEVRGLSTSREVLMQKARDIWLQYPIARNNEPVSDLPVFGATWCNLFQKRFSLNSFALRDGGDPDEAGGNLPDMKSKMARLVGIVSRTPAGNRYNMDQTGLYWRRSASSGVPLQQRAGAQLSKTRISIAITTNDTGDDRVDLWIIGKAAMPRALKDFNWKGYRTVWKHNQKAWFTTATMAEWLKAFYSHIQATKPGQNVLLLLRNKPDTLAAVKETPPPANITIEFFPGNVATIYQPNEMGVINILKSYYRRSFLLWLYERTLNETSEDPMSQMNLRLAIVWISDHWFSTVTQEAIVKCWLKSTLLGPPPTDCRRVQEPPKDLGAIYSKATAHIEDRMAMTAFLTPKDENTPPDEPCTALGVLDQVLEDWCPRDDYRDIEEVTEEANQPETVPITLREGLLNLTQLMTLVESNQAFDSSDIHRVQHLKDTIIKSLQGRTE</sequence>
<keyword evidence="1" id="KW-0238">DNA-binding</keyword>
<proteinExistence type="predicted"/>
<organism evidence="3">
    <name type="scientific">Rosellinia necatrix</name>
    <name type="common">White root-rot fungus</name>
    <dbReference type="NCBI Taxonomy" id="77044"/>
    <lineage>
        <taxon>Eukaryota</taxon>
        <taxon>Fungi</taxon>
        <taxon>Dikarya</taxon>
        <taxon>Ascomycota</taxon>
        <taxon>Pezizomycotina</taxon>
        <taxon>Sordariomycetes</taxon>
        <taxon>Xylariomycetidae</taxon>
        <taxon>Xylariales</taxon>
        <taxon>Xylariaceae</taxon>
        <taxon>Rosellinia</taxon>
    </lineage>
</organism>
<feature type="domain" description="HTH CENPB-type" evidence="2">
    <location>
        <begin position="65"/>
        <end position="144"/>
    </location>
</feature>
<accession>A0A1W2TXF0</accession>
<evidence type="ECO:0000259" key="2">
    <source>
        <dbReference type="PROSITE" id="PS51253"/>
    </source>
</evidence>
<dbReference type="Pfam" id="PF03221">
    <property type="entry name" value="HTH_Tnp_Tc5"/>
    <property type="match status" value="1"/>
</dbReference>
<name>A0A1W2TXF0_ROSNE</name>
<dbReference type="Gene3D" id="1.10.10.60">
    <property type="entry name" value="Homeodomain-like"/>
    <property type="match status" value="2"/>
</dbReference>
<evidence type="ECO:0000313" key="3">
    <source>
        <dbReference type="EMBL" id="GAP93371.1"/>
    </source>
</evidence>
<dbReference type="Pfam" id="PF18107">
    <property type="entry name" value="HTH_ABP1_N"/>
    <property type="match status" value="1"/>
</dbReference>
<dbReference type="GO" id="GO:0005634">
    <property type="term" value="C:nucleus"/>
    <property type="evidence" value="ECO:0007669"/>
    <property type="project" value="TreeGrafter"/>
</dbReference>
<evidence type="ECO:0000256" key="1">
    <source>
        <dbReference type="ARBA" id="ARBA00023125"/>
    </source>
</evidence>
<dbReference type="GO" id="GO:0003677">
    <property type="term" value="F:DNA binding"/>
    <property type="evidence" value="ECO:0007669"/>
    <property type="project" value="UniProtKB-KW"/>
</dbReference>
<dbReference type="OMA" id="WMTSLIF"/>
<dbReference type="PANTHER" id="PTHR19303:SF73">
    <property type="entry name" value="PROTEIN PDC2"/>
    <property type="match status" value="1"/>
</dbReference>